<feature type="binding site" evidence="8">
    <location>
        <begin position="357"/>
        <end position="364"/>
    </location>
    <ligand>
        <name>GTP</name>
        <dbReference type="ChEBI" id="CHEBI:37565"/>
    </ligand>
</feature>
<feature type="compositionally biased region" description="Basic and acidic residues" evidence="9">
    <location>
        <begin position="96"/>
        <end position="106"/>
    </location>
</feature>
<evidence type="ECO:0000259" key="10">
    <source>
        <dbReference type="PROSITE" id="PS00300"/>
    </source>
</evidence>
<dbReference type="PANTHER" id="PTHR43134:SF1">
    <property type="entry name" value="SIGNAL RECOGNITION PARTICLE RECEPTOR SUBUNIT ALPHA"/>
    <property type="match status" value="1"/>
</dbReference>
<dbReference type="EC" id="3.6.5.4" evidence="8"/>
<dbReference type="GO" id="GO:0005525">
    <property type="term" value="F:GTP binding"/>
    <property type="evidence" value="ECO:0007669"/>
    <property type="project" value="UniProtKB-UniRule"/>
</dbReference>
<dbReference type="InterPro" id="IPR013822">
    <property type="entry name" value="Signal_recog_particl_SRP54_hlx"/>
</dbReference>
<evidence type="ECO:0000256" key="5">
    <source>
        <dbReference type="ARBA" id="ARBA00023134"/>
    </source>
</evidence>
<reference evidence="11 12" key="1">
    <citation type="submission" date="2017-05" db="EMBL/GenBank/DDBJ databases">
        <title>Host range expansion of the Methanosphaera genus to humans and monogastric animals involves recent and extensive reduction in genome content.</title>
        <authorList>
            <person name="Hoedt E.C."/>
            <person name="Volmer J.G."/>
            <person name="Parks D.H."/>
            <person name="Rosewarne C.P."/>
            <person name="Denman S.E."/>
            <person name="Mcsweeney C.S."/>
            <person name="O Cuiv P."/>
            <person name="Hugenholtz P."/>
            <person name="Tyson G.W."/>
            <person name="Morrison M."/>
        </authorList>
    </citation>
    <scope>NUCLEOTIDE SEQUENCE [LARGE SCALE GENOMIC DNA]</scope>
    <source>
        <strain evidence="11 12">PA5</strain>
    </source>
</reference>
<evidence type="ECO:0000256" key="9">
    <source>
        <dbReference type="SAM" id="MobiDB-lite"/>
    </source>
</evidence>
<dbReference type="GO" id="GO:0006614">
    <property type="term" value="P:SRP-dependent cotranslational protein targeting to membrane"/>
    <property type="evidence" value="ECO:0007669"/>
    <property type="project" value="InterPro"/>
</dbReference>
<name>A0A328PZ95_9EURY</name>
<feature type="compositionally biased region" description="Acidic residues" evidence="9">
    <location>
        <begin position="20"/>
        <end position="34"/>
    </location>
</feature>
<feature type="compositionally biased region" description="Acidic residues" evidence="9">
    <location>
        <begin position="178"/>
        <end position="191"/>
    </location>
</feature>
<dbReference type="GO" id="GO:0005047">
    <property type="term" value="F:signal recognition particle binding"/>
    <property type="evidence" value="ECO:0007669"/>
    <property type="project" value="TreeGrafter"/>
</dbReference>
<dbReference type="AlphaFoldDB" id="A0A328PZ95"/>
<evidence type="ECO:0000256" key="1">
    <source>
        <dbReference type="ARBA" id="ARBA00022475"/>
    </source>
</evidence>
<comment type="subcellular location">
    <subcellularLocation>
        <location evidence="8">Cell membrane</location>
        <topology evidence="8">Peripheral membrane protein</topology>
        <orientation evidence="8">Cytoplasmic side</orientation>
    </subcellularLocation>
    <subcellularLocation>
        <location evidence="8">Cytoplasm</location>
    </subcellularLocation>
</comment>
<evidence type="ECO:0000256" key="4">
    <source>
        <dbReference type="ARBA" id="ARBA00022801"/>
    </source>
</evidence>
<dbReference type="InterPro" id="IPR036225">
    <property type="entry name" value="SRP/SRP_N"/>
</dbReference>
<feature type="region of interest" description="Disordered" evidence="9">
    <location>
        <begin position="1"/>
        <end position="257"/>
    </location>
</feature>
<dbReference type="SMART" id="SM00382">
    <property type="entry name" value="AAA"/>
    <property type="match status" value="1"/>
</dbReference>
<feature type="compositionally biased region" description="Basic and acidic residues" evidence="9">
    <location>
        <begin position="124"/>
        <end position="138"/>
    </location>
</feature>
<comment type="catalytic activity">
    <reaction evidence="8">
        <text>GTP + H2O = GDP + phosphate + H(+)</text>
        <dbReference type="Rhea" id="RHEA:19669"/>
        <dbReference type="ChEBI" id="CHEBI:15377"/>
        <dbReference type="ChEBI" id="CHEBI:15378"/>
        <dbReference type="ChEBI" id="CHEBI:37565"/>
        <dbReference type="ChEBI" id="CHEBI:43474"/>
        <dbReference type="ChEBI" id="CHEBI:58189"/>
        <dbReference type="EC" id="3.6.5.4"/>
    </reaction>
</comment>
<evidence type="ECO:0000256" key="7">
    <source>
        <dbReference type="ARBA" id="ARBA00023170"/>
    </source>
</evidence>
<keyword evidence="1 8" id="KW-1003">Cell membrane</keyword>
<dbReference type="SMART" id="SM00962">
    <property type="entry name" value="SRP54"/>
    <property type="match status" value="1"/>
</dbReference>
<sequence length="550" mass="61870">MFDFIRKRINKTIKDASDAIPEEEMETNETDTEIEEKNDVSTGEKEITTDTEVSDDNSKNMEESEEDDKESGDDKEENKGMFSFFRRNNDSDNDDESKSSDEKPSEDIVGDNQVNKGEIVESGDADKSKDNDKEEKKGMFSFFRRNNDSDNDDESKSSDEKSSDNINDNNQVDKENVESIEMDEKSEEESESVEKSKETLDTEDVLVENPPDNIENNEDKKEDKGHFGFFSRNKNKEASSNQKDEKEEDKSDDDSGRFSFITKKTIKEEDIEDILEELEFSLIEGDVAFDVAERIVESVKEDLIGKKIKRRGDMELFTTNALKKAITEIIDNGYYDLLGDIEKSKEKGEPYKIMFVGINGTGKTTTIAKIATYLEKHGYSSVFGASDTFRAGAIEQLEHHANNLNLKIIKHERNSDPAAVAFDAVEHAKASGKDVVLIDTSGRMQTNANLMDEMKKIKRVSQPDIVIYVGDALMGNDATEQASKFNEVIDIDGIILTKADADAKGGAAISIGHVIHKPILFIGTGQSYDDLMEFEPEWMINQIFNEEAEA</sequence>
<evidence type="ECO:0000313" key="12">
    <source>
        <dbReference type="Proteomes" id="UP000248557"/>
    </source>
</evidence>
<comment type="subunit">
    <text evidence="8">Part of the signal recognition particle protein translocation system, which is composed of SRP and FtsY.</text>
</comment>
<feature type="compositionally biased region" description="Basic and acidic residues" evidence="9">
    <location>
        <begin position="35"/>
        <end position="48"/>
    </location>
</feature>
<gene>
    <name evidence="8" type="primary">ftsY</name>
    <name evidence="11" type="ORF">CA615_02905</name>
</gene>
<feature type="domain" description="SRP54-type proteins GTP-binding" evidence="10">
    <location>
        <begin position="518"/>
        <end position="531"/>
    </location>
</feature>
<keyword evidence="4 8" id="KW-0378">Hydrolase</keyword>
<keyword evidence="3 8" id="KW-0547">Nucleotide-binding</keyword>
<keyword evidence="2 8" id="KW-0963">Cytoplasm</keyword>
<keyword evidence="5 8" id="KW-0342">GTP-binding</keyword>
<keyword evidence="7 8" id="KW-0675">Receptor</keyword>
<keyword evidence="6 8" id="KW-0472">Membrane</keyword>
<dbReference type="PANTHER" id="PTHR43134">
    <property type="entry name" value="SIGNAL RECOGNITION PARTICLE RECEPTOR SUBUNIT ALPHA"/>
    <property type="match status" value="1"/>
</dbReference>
<dbReference type="GO" id="GO:0005737">
    <property type="term" value="C:cytoplasm"/>
    <property type="evidence" value="ECO:0007669"/>
    <property type="project" value="UniProtKB-SubCell"/>
</dbReference>
<dbReference type="Gene3D" id="3.40.50.300">
    <property type="entry name" value="P-loop containing nucleotide triphosphate hydrolases"/>
    <property type="match status" value="1"/>
</dbReference>
<organism evidence="11 12">
    <name type="scientific">Methanosphaera stadtmanae</name>
    <dbReference type="NCBI Taxonomy" id="2317"/>
    <lineage>
        <taxon>Archaea</taxon>
        <taxon>Methanobacteriati</taxon>
        <taxon>Methanobacteriota</taxon>
        <taxon>Methanomada group</taxon>
        <taxon>Methanobacteria</taxon>
        <taxon>Methanobacteriales</taxon>
        <taxon>Methanobacteriaceae</taxon>
        <taxon>Methanosphaera</taxon>
    </lineage>
</organism>
<evidence type="ECO:0000256" key="8">
    <source>
        <dbReference type="HAMAP-Rule" id="MF_00920"/>
    </source>
</evidence>
<dbReference type="GO" id="GO:0005886">
    <property type="term" value="C:plasma membrane"/>
    <property type="evidence" value="ECO:0007669"/>
    <property type="project" value="UniProtKB-SubCell"/>
</dbReference>
<dbReference type="InterPro" id="IPR003593">
    <property type="entry name" value="AAA+_ATPase"/>
</dbReference>
<protein>
    <recommendedName>
        <fullName evidence="8">Signal recognition particle receptor FtsY</fullName>
        <shortName evidence="8">SRP receptor</shortName>
        <ecNumber evidence="8">3.6.5.4</ecNumber>
    </recommendedName>
</protein>
<evidence type="ECO:0000256" key="6">
    <source>
        <dbReference type="ARBA" id="ARBA00023136"/>
    </source>
</evidence>
<dbReference type="RefSeq" id="WP_112149427.1">
    <property type="nucleotide sequence ID" value="NZ_NGJK01000029.1"/>
</dbReference>
<dbReference type="InterPro" id="IPR027417">
    <property type="entry name" value="P-loop_NTPase"/>
</dbReference>
<proteinExistence type="inferred from homology"/>
<comment type="similarity">
    <text evidence="8">Belongs to the GTP-binding SRP family. FtsY subfamily.</text>
</comment>
<dbReference type="GO" id="GO:0003924">
    <property type="term" value="F:GTPase activity"/>
    <property type="evidence" value="ECO:0007669"/>
    <property type="project" value="UniProtKB-UniRule"/>
</dbReference>
<evidence type="ECO:0000313" key="11">
    <source>
        <dbReference type="EMBL" id="RAP03282.1"/>
    </source>
</evidence>
<dbReference type="SMART" id="SM00963">
    <property type="entry name" value="SRP54_N"/>
    <property type="match status" value="1"/>
</dbReference>
<feature type="binding site" evidence="8">
    <location>
        <begin position="497"/>
        <end position="500"/>
    </location>
    <ligand>
        <name>GTP</name>
        <dbReference type="ChEBI" id="CHEBI:37565"/>
    </ligand>
</feature>
<dbReference type="NCBIfam" id="TIGR00064">
    <property type="entry name" value="ftsY"/>
    <property type="match status" value="1"/>
</dbReference>
<dbReference type="Pfam" id="PF00448">
    <property type="entry name" value="SRP54"/>
    <property type="match status" value="1"/>
</dbReference>
<comment type="caution">
    <text evidence="11">The sequence shown here is derived from an EMBL/GenBank/DDBJ whole genome shotgun (WGS) entry which is preliminary data.</text>
</comment>
<feature type="compositionally biased region" description="Basic and acidic residues" evidence="9">
    <location>
        <begin position="217"/>
        <end position="226"/>
    </location>
</feature>
<dbReference type="PROSITE" id="PS00300">
    <property type="entry name" value="SRP54"/>
    <property type="match status" value="1"/>
</dbReference>
<dbReference type="HAMAP" id="MF_00920">
    <property type="entry name" value="FtsY"/>
    <property type="match status" value="1"/>
</dbReference>
<feature type="compositionally biased region" description="Acidic residues" evidence="9">
    <location>
        <begin position="63"/>
        <end position="75"/>
    </location>
</feature>
<feature type="compositionally biased region" description="Basic and acidic residues" evidence="9">
    <location>
        <begin position="234"/>
        <end position="256"/>
    </location>
</feature>
<feature type="compositionally biased region" description="Basic and acidic residues" evidence="9">
    <location>
        <begin position="154"/>
        <end position="163"/>
    </location>
</feature>
<dbReference type="Proteomes" id="UP000248557">
    <property type="component" value="Unassembled WGS sequence"/>
</dbReference>
<evidence type="ECO:0000256" key="2">
    <source>
        <dbReference type="ARBA" id="ARBA00022490"/>
    </source>
</evidence>
<dbReference type="InterPro" id="IPR004390">
    <property type="entry name" value="SR_rcpt_FtsY"/>
</dbReference>
<dbReference type="SUPFAM" id="SSF52540">
    <property type="entry name" value="P-loop containing nucleoside triphosphate hydrolases"/>
    <property type="match status" value="1"/>
</dbReference>
<evidence type="ECO:0000256" key="3">
    <source>
        <dbReference type="ARBA" id="ARBA00022741"/>
    </source>
</evidence>
<feature type="compositionally biased region" description="Basic and acidic residues" evidence="9">
    <location>
        <begin position="1"/>
        <end position="17"/>
    </location>
</feature>
<dbReference type="InterPro" id="IPR042101">
    <property type="entry name" value="SRP54_N_sf"/>
</dbReference>
<dbReference type="Pfam" id="PF02881">
    <property type="entry name" value="SRP54_N"/>
    <property type="match status" value="1"/>
</dbReference>
<accession>A0A328PZ95</accession>
<dbReference type="Gene3D" id="1.20.120.140">
    <property type="entry name" value="Signal recognition particle SRP54, nucleotide-binding domain"/>
    <property type="match status" value="1"/>
</dbReference>
<dbReference type="EMBL" id="NGJK01000029">
    <property type="protein sequence ID" value="RAP03282.1"/>
    <property type="molecule type" value="Genomic_DNA"/>
</dbReference>
<dbReference type="FunFam" id="3.40.50.300:FF:000053">
    <property type="entry name" value="Signal recognition particle receptor FtsY"/>
    <property type="match status" value="1"/>
</dbReference>
<dbReference type="InterPro" id="IPR000897">
    <property type="entry name" value="SRP54_GTPase_dom"/>
</dbReference>
<comment type="function">
    <text evidence="8">Involved in targeting and insertion of nascent membrane proteins into the cytoplasmic membrane. Acts as a receptor for the complex formed by the signal recognition particle (SRP) and the ribosome-nascent chain (RNC).</text>
</comment>
<dbReference type="SUPFAM" id="SSF47364">
    <property type="entry name" value="Domain of the SRP/SRP receptor G-proteins"/>
    <property type="match status" value="1"/>
</dbReference>
<feature type="binding site" evidence="8">
    <location>
        <begin position="439"/>
        <end position="443"/>
    </location>
    <ligand>
        <name>GTP</name>
        <dbReference type="ChEBI" id="CHEBI:37565"/>
    </ligand>
</feature>